<feature type="region of interest" description="Disordered" evidence="1">
    <location>
        <begin position="1"/>
        <end position="20"/>
    </location>
</feature>
<dbReference type="AlphaFoldDB" id="A0A9N8PS31"/>
<protein>
    <submittedName>
        <fullName evidence="2">Uncharacterized protein</fullName>
    </submittedName>
</protein>
<organism evidence="2 3">
    <name type="scientific">Aureobasidium uvarum</name>
    <dbReference type="NCBI Taxonomy" id="2773716"/>
    <lineage>
        <taxon>Eukaryota</taxon>
        <taxon>Fungi</taxon>
        <taxon>Dikarya</taxon>
        <taxon>Ascomycota</taxon>
        <taxon>Pezizomycotina</taxon>
        <taxon>Dothideomycetes</taxon>
        <taxon>Dothideomycetidae</taxon>
        <taxon>Dothideales</taxon>
        <taxon>Saccotheciaceae</taxon>
        <taxon>Aureobasidium</taxon>
    </lineage>
</organism>
<keyword evidence="3" id="KW-1185">Reference proteome</keyword>
<proteinExistence type="predicted"/>
<gene>
    <name evidence="2" type="ORF">AWRI4620_LOCUS3004</name>
</gene>
<reference evidence="2" key="1">
    <citation type="submission" date="2020-06" db="EMBL/GenBank/DDBJ databases">
        <authorList>
            <person name="Onetto C."/>
        </authorList>
    </citation>
    <scope>NUCLEOTIDE SEQUENCE</scope>
</reference>
<evidence type="ECO:0000256" key="1">
    <source>
        <dbReference type="SAM" id="MobiDB-lite"/>
    </source>
</evidence>
<dbReference type="Proteomes" id="UP000745764">
    <property type="component" value="Unassembled WGS sequence"/>
</dbReference>
<sequence length="140" mass="14391">MSNGTGADEGHSSRSSLTTAADYPAATRPVSVAIDPVALIITECITVTSAMRKHARWAQSSVSAILGGGAARRPPSSLGSLAAADDADGGQLATRWGLRGKKGKSIQDNPLLSAFARLRSQLKGCRGMSCDLAHAISRSS</sequence>
<name>A0A9N8PS31_9PEZI</name>
<evidence type="ECO:0000313" key="3">
    <source>
        <dbReference type="Proteomes" id="UP000745764"/>
    </source>
</evidence>
<evidence type="ECO:0000313" key="2">
    <source>
        <dbReference type="EMBL" id="CAD0108749.1"/>
    </source>
</evidence>
<accession>A0A9N8PS31</accession>
<dbReference type="EMBL" id="CAINUL010000003">
    <property type="protein sequence ID" value="CAD0108749.1"/>
    <property type="molecule type" value="Genomic_DNA"/>
</dbReference>
<comment type="caution">
    <text evidence="2">The sequence shown here is derived from an EMBL/GenBank/DDBJ whole genome shotgun (WGS) entry which is preliminary data.</text>
</comment>
<dbReference type="OrthoDB" id="10258608at2759"/>